<dbReference type="InterPro" id="IPR013922">
    <property type="entry name" value="Cyclin_PHO80-like"/>
</dbReference>
<evidence type="ECO:0000259" key="3">
    <source>
        <dbReference type="SMART" id="SM00385"/>
    </source>
</evidence>
<dbReference type="GO" id="GO:0019901">
    <property type="term" value="F:protein kinase binding"/>
    <property type="evidence" value="ECO:0007669"/>
    <property type="project" value="InterPro"/>
</dbReference>
<dbReference type="GO" id="GO:0051726">
    <property type="term" value="P:regulation of cell cycle"/>
    <property type="evidence" value="ECO:0007669"/>
    <property type="project" value="InterPro"/>
</dbReference>
<dbReference type="InterPro" id="IPR012104">
    <property type="entry name" value="PHO85_cyclin_1/2/9"/>
</dbReference>
<evidence type="ECO:0000256" key="2">
    <source>
        <dbReference type="SAM" id="MobiDB-lite"/>
    </source>
</evidence>
<dbReference type="AlphaFoldDB" id="A0A448YN80"/>
<dbReference type="InterPro" id="IPR013763">
    <property type="entry name" value="Cyclin-like_dom"/>
</dbReference>
<organism evidence="4 5">
    <name type="scientific">Brettanomyces naardenensis</name>
    <name type="common">Yeast</name>
    <dbReference type="NCBI Taxonomy" id="13370"/>
    <lineage>
        <taxon>Eukaryota</taxon>
        <taxon>Fungi</taxon>
        <taxon>Dikarya</taxon>
        <taxon>Ascomycota</taxon>
        <taxon>Saccharomycotina</taxon>
        <taxon>Pichiomycetes</taxon>
        <taxon>Pichiales</taxon>
        <taxon>Pichiaceae</taxon>
        <taxon>Brettanomyces</taxon>
    </lineage>
</organism>
<evidence type="ECO:0000313" key="4">
    <source>
        <dbReference type="EMBL" id="VEU22323.1"/>
    </source>
</evidence>
<proteinExistence type="inferred from homology"/>
<dbReference type="InParanoid" id="A0A448YN80"/>
<dbReference type="GO" id="GO:0016538">
    <property type="term" value="F:cyclin-dependent protein serine/threonine kinase regulator activity"/>
    <property type="evidence" value="ECO:0007669"/>
    <property type="project" value="TreeGrafter"/>
</dbReference>
<accession>A0A448YN80</accession>
<protein>
    <submittedName>
        <fullName evidence="4">DEKNAAC103528</fullName>
    </submittedName>
</protein>
<dbReference type="CDD" id="cd20557">
    <property type="entry name" value="CYCLIN_ScPCL1-like"/>
    <property type="match status" value="1"/>
</dbReference>
<dbReference type="GO" id="GO:0005634">
    <property type="term" value="C:nucleus"/>
    <property type="evidence" value="ECO:0007669"/>
    <property type="project" value="TreeGrafter"/>
</dbReference>
<dbReference type="STRING" id="13370.A0A448YN80"/>
<dbReference type="OrthoDB" id="10250320at2759"/>
<dbReference type="SMART" id="SM00385">
    <property type="entry name" value="CYCLIN"/>
    <property type="match status" value="1"/>
</dbReference>
<dbReference type="InterPro" id="IPR006671">
    <property type="entry name" value="Cyclin_N"/>
</dbReference>
<comment type="similarity">
    <text evidence="1">Belongs to the cyclin family.</text>
</comment>
<dbReference type="Gene3D" id="1.10.472.10">
    <property type="entry name" value="Cyclin-like"/>
    <property type="match status" value="1"/>
</dbReference>
<gene>
    <name evidence="4" type="ORF">BRENAR_LOCUS3054</name>
</gene>
<keyword evidence="1" id="KW-0195">Cyclin</keyword>
<dbReference type="PANTHER" id="PTHR15615">
    <property type="match status" value="1"/>
</dbReference>
<dbReference type="Pfam" id="PF00134">
    <property type="entry name" value="Cyclin_N"/>
    <property type="match status" value="1"/>
</dbReference>
<feature type="region of interest" description="Disordered" evidence="2">
    <location>
        <begin position="236"/>
        <end position="269"/>
    </location>
</feature>
<dbReference type="EMBL" id="CAACVR010000023">
    <property type="protein sequence ID" value="VEU22323.1"/>
    <property type="molecule type" value="Genomic_DNA"/>
</dbReference>
<name>A0A448YN80_BRENA</name>
<dbReference type="PIRSF" id="PIRSF016511">
    <property type="entry name" value="Cyclin_Pcl"/>
    <property type="match status" value="1"/>
</dbReference>
<dbReference type="PANTHER" id="PTHR15615:SF10">
    <property type="entry name" value="PHO85 CYCLIN-2-RELATED"/>
    <property type="match status" value="1"/>
</dbReference>
<feature type="domain" description="Cyclin-like" evidence="3">
    <location>
        <begin position="63"/>
        <end position="151"/>
    </location>
</feature>
<sequence length="329" mass="37161">MSENEAMEIFLNSPVTQDMIHQLVNVTLQILPCESSKTIVQQLPSPPNSPPVYKTKPLPSLMTFITKLVRYTNVYTGTLMSTIVYMNRLKCRLPKDAQGMACTRHRIFLACLIIASKYFNDCSPKNKHWSKYTDGLFRKEDVNLMERQLLMLMDWDVRIETFELTTVWKRFLDPIRSDMKKQSRIRNGLAKGTMIGSTQTIVVPKQRSNYTTISASSSISSISSLVSAERPRVSSVSSASSSNYSSFSDNDDATHSRESSVSSVSSDSPYSIKLKGDLYHPQNITPIGHSVGCVPQNDFSGYQVTNYLDNCAIREQQQLNNLMRQYCSN</sequence>
<dbReference type="GO" id="GO:0000307">
    <property type="term" value="C:cyclin-dependent protein kinase holoenzyme complex"/>
    <property type="evidence" value="ECO:0007669"/>
    <property type="project" value="TreeGrafter"/>
</dbReference>
<evidence type="ECO:0000313" key="5">
    <source>
        <dbReference type="Proteomes" id="UP000290900"/>
    </source>
</evidence>
<dbReference type="SUPFAM" id="SSF47954">
    <property type="entry name" value="Cyclin-like"/>
    <property type="match status" value="1"/>
</dbReference>
<keyword evidence="5" id="KW-1185">Reference proteome</keyword>
<reference evidence="4 5" key="1">
    <citation type="submission" date="2018-12" db="EMBL/GenBank/DDBJ databases">
        <authorList>
            <person name="Tiukova I."/>
            <person name="Dainat J."/>
        </authorList>
    </citation>
    <scope>NUCLEOTIDE SEQUENCE [LARGE SCALE GENOMIC DNA]</scope>
</reference>
<evidence type="ECO:0000256" key="1">
    <source>
        <dbReference type="RuleBase" id="RU000383"/>
    </source>
</evidence>
<dbReference type="FunCoup" id="A0A448YN80">
    <property type="interactions" value="207"/>
</dbReference>
<feature type="compositionally biased region" description="Low complexity" evidence="2">
    <location>
        <begin position="236"/>
        <end position="248"/>
    </location>
</feature>
<dbReference type="Proteomes" id="UP000290900">
    <property type="component" value="Unassembled WGS sequence"/>
</dbReference>
<dbReference type="InterPro" id="IPR036915">
    <property type="entry name" value="Cyclin-like_sf"/>
</dbReference>
<feature type="compositionally biased region" description="Low complexity" evidence="2">
    <location>
        <begin position="259"/>
        <end position="269"/>
    </location>
</feature>